<dbReference type="AlphaFoldDB" id="A0A285EMU3"/>
<feature type="region of interest" description="Disordered" evidence="1">
    <location>
        <begin position="1"/>
        <end position="37"/>
    </location>
</feature>
<dbReference type="PANTHER" id="PTHR43615:SF1">
    <property type="entry name" value="PPDK_N DOMAIN-CONTAINING PROTEIN"/>
    <property type="match status" value="1"/>
</dbReference>
<dbReference type="PANTHER" id="PTHR43615">
    <property type="entry name" value="PHOSPHOENOLPYRUVATE SYNTHASE-RELATED"/>
    <property type="match status" value="1"/>
</dbReference>
<dbReference type="RefSeq" id="WP_097209296.1">
    <property type="nucleotide sequence ID" value="NZ_JACHXB010000011.1"/>
</dbReference>
<dbReference type="InterPro" id="IPR036637">
    <property type="entry name" value="Phosphohistidine_dom_sf"/>
</dbReference>
<evidence type="ECO:0000259" key="2">
    <source>
        <dbReference type="Pfam" id="PF00391"/>
    </source>
</evidence>
<evidence type="ECO:0000313" key="4">
    <source>
        <dbReference type="Proteomes" id="UP000219514"/>
    </source>
</evidence>
<keyword evidence="3" id="KW-0418">Kinase</keyword>
<dbReference type="SUPFAM" id="SSF52009">
    <property type="entry name" value="Phosphohistidine domain"/>
    <property type="match status" value="1"/>
</dbReference>
<proteinExistence type="predicted"/>
<accession>A0A285EMU3</accession>
<sequence length="637" mass="71525">MTLTSSSPSTDSVSEPRPAPAADAPAQAVPGKRFASPFAVQTPDGAEGWESMYPYYALLSDERREFEDGKFWFFDGMHNPEPLYPFDTIMTENWWVAASQMSTRVWPVPPAGGIDHRIINGYLYISPNAVTDPEAVAQRAEEFAVRAGHYYENWDEIYEQWVAKATDCIERLKAIRFAPLPEMEPVESVLEHRGTYSTYELLTTYGELINNLFEMGSYHFEMLNLGYGAYLTFREFCQAAFPGITDQTIASMVSGIDILLFRPDDEVRGLARLAVELGLADLVLGNEDPDATLAAISAHPNGAQWTAAFEEAKDPWFWFSTGAGYTHSDRAWIDDLRLPFSALRGYVQALLAGEEIRRPLDEIMAERVRVTAEYRDYLPTEEDRESFDGLVELARQVFPFVENHNFYVEHWHHSLFWSKVRELGDVFVAHGFLDDREDLFYLHRNEVYSALYDLNIGWATGTEARGVTYWRPEVERRKRIREVLKANPPLPALGVPPEFITEPLTVMLWGITQESVQEWLGTEDQDPNELRGVAASAGRVTGRARVIIDPEQLHEVEDGDILVCRITAPSWAPVFSRLSAAVSDVGGIMAHTAIVCREYGLPAVVGTGFATTTIRTGQLIEVDGDTGVVRVLEDASA</sequence>
<dbReference type="EMBL" id="OBDO01000019">
    <property type="protein sequence ID" value="SNX99396.1"/>
    <property type="molecule type" value="Genomic_DNA"/>
</dbReference>
<feature type="compositionally biased region" description="Low complexity" evidence="1">
    <location>
        <begin position="20"/>
        <end position="30"/>
    </location>
</feature>
<keyword evidence="4" id="KW-1185">Reference proteome</keyword>
<dbReference type="InterPro" id="IPR008279">
    <property type="entry name" value="PEP-util_enz_mobile_dom"/>
</dbReference>
<protein>
    <submittedName>
        <fullName evidence="3">Pyruvate, water dikinase</fullName>
    </submittedName>
</protein>
<dbReference type="Proteomes" id="UP000219514">
    <property type="component" value="Unassembled WGS sequence"/>
</dbReference>
<dbReference type="GO" id="GO:0016301">
    <property type="term" value="F:kinase activity"/>
    <property type="evidence" value="ECO:0007669"/>
    <property type="project" value="UniProtKB-KW"/>
</dbReference>
<name>A0A285EMU3_9ACTN</name>
<reference evidence="3 4" key="1">
    <citation type="submission" date="2017-09" db="EMBL/GenBank/DDBJ databases">
        <authorList>
            <person name="Ehlers B."/>
            <person name="Leendertz F.H."/>
        </authorList>
    </citation>
    <scope>NUCLEOTIDE SEQUENCE [LARGE SCALE GENOMIC DNA]</scope>
    <source>
        <strain evidence="3 4">DSM 46844</strain>
    </source>
</reference>
<keyword evidence="3" id="KW-0808">Transferase</keyword>
<dbReference type="Pfam" id="PF00391">
    <property type="entry name" value="PEP-utilizers"/>
    <property type="match status" value="1"/>
</dbReference>
<dbReference type="NCBIfam" id="NF006150">
    <property type="entry name" value="PRK08296.1-2"/>
    <property type="match status" value="1"/>
</dbReference>
<gene>
    <name evidence="3" type="ORF">SAMN06893097_11910</name>
</gene>
<evidence type="ECO:0000256" key="1">
    <source>
        <dbReference type="SAM" id="MobiDB-lite"/>
    </source>
</evidence>
<dbReference type="NCBIfam" id="NF006151">
    <property type="entry name" value="PRK08296.1-3"/>
    <property type="match status" value="1"/>
</dbReference>
<dbReference type="Gene3D" id="3.50.30.10">
    <property type="entry name" value="Phosphohistidine domain"/>
    <property type="match status" value="1"/>
</dbReference>
<dbReference type="NCBIfam" id="NF006153">
    <property type="entry name" value="PRK08296.1-5"/>
    <property type="match status" value="1"/>
</dbReference>
<dbReference type="OrthoDB" id="9765468at2"/>
<keyword evidence="3" id="KW-0670">Pyruvate</keyword>
<evidence type="ECO:0000313" key="3">
    <source>
        <dbReference type="EMBL" id="SNX99396.1"/>
    </source>
</evidence>
<feature type="domain" description="PEP-utilising enzyme mobile" evidence="2">
    <location>
        <begin position="557"/>
        <end position="627"/>
    </location>
</feature>
<organism evidence="3 4">
    <name type="scientific">Geodermatophilus sabuli</name>
    <dbReference type="NCBI Taxonomy" id="1564158"/>
    <lineage>
        <taxon>Bacteria</taxon>
        <taxon>Bacillati</taxon>
        <taxon>Actinomycetota</taxon>
        <taxon>Actinomycetes</taxon>
        <taxon>Geodermatophilales</taxon>
        <taxon>Geodermatophilaceae</taxon>
        <taxon>Geodermatophilus</taxon>
    </lineage>
</organism>
<feature type="compositionally biased region" description="Low complexity" evidence="1">
    <location>
        <begin position="1"/>
        <end position="13"/>
    </location>
</feature>
<dbReference type="InterPro" id="IPR051549">
    <property type="entry name" value="PEP_Utilizing_Enz"/>
</dbReference>